<feature type="region of interest" description="Disordered" evidence="1">
    <location>
        <begin position="30"/>
        <end position="57"/>
    </location>
</feature>
<feature type="transmembrane region" description="Helical" evidence="2">
    <location>
        <begin position="162"/>
        <end position="183"/>
    </location>
</feature>
<comment type="caution">
    <text evidence="3">The sequence shown here is derived from an EMBL/GenBank/DDBJ whole genome shotgun (WGS) entry which is preliminary data.</text>
</comment>
<sequence>MVDFRRRWGGSSPEYHFTLPKLTRPVYSEWVPDDVGGKPFPDGDEPDDRSHGETNDEFAAVVFDEDFVRSAPIHEPTAIERMLAAAEARAEAEASRRGRAGGPPEDELFEDGFGAEADFYGADDPDERFGPGRGGDDAYGPYGRYGSAGRPYRGHARWHRPVAWLLAVLMGIGVVALAFTAVYRGASGNRQDPAPPPATSGVDGSPSGQPRLEPSGSESAPEPTGAKGSPASAVPPSQ</sequence>
<keyword evidence="2" id="KW-1133">Transmembrane helix</keyword>
<keyword evidence="2" id="KW-0472">Membrane</keyword>
<accession>A0ABN1S3S0</accession>
<name>A0ABN1S3S0_9ACTN</name>
<keyword evidence="4" id="KW-1185">Reference proteome</keyword>
<feature type="region of interest" description="Disordered" evidence="1">
    <location>
        <begin position="187"/>
        <end position="238"/>
    </location>
</feature>
<evidence type="ECO:0000313" key="3">
    <source>
        <dbReference type="EMBL" id="GAA0972037.1"/>
    </source>
</evidence>
<dbReference type="EMBL" id="BAAAIE010000006">
    <property type="protein sequence ID" value="GAA0972037.1"/>
    <property type="molecule type" value="Genomic_DNA"/>
</dbReference>
<evidence type="ECO:0000256" key="1">
    <source>
        <dbReference type="SAM" id="MobiDB-lite"/>
    </source>
</evidence>
<keyword evidence="2" id="KW-0812">Transmembrane</keyword>
<proteinExistence type="predicted"/>
<gene>
    <name evidence="3" type="ORF">GCM10009576_015210</name>
</gene>
<evidence type="ECO:0000313" key="4">
    <source>
        <dbReference type="Proteomes" id="UP001500033"/>
    </source>
</evidence>
<organism evidence="3 4">
    <name type="scientific">Streptomyces rhizosphaericus</name>
    <dbReference type="NCBI Taxonomy" id="114699"/>
    <lineage>
        <taxon>Bacteria</taxon>
        <taxon>Bacillati</taxon>
        <taxon>Actinomycetota</taxon>
        <taxon>Actinomycetes</taxon>
        <taxon>Kitasatosporales</taxon>
        <taxon>Streptomycetaceae</taxon>
        <taxon>Streptomyces</taxon>
        <taxon>Streptomyces violaceusniger group</taxon>
    </lineage>
</organism>
<dbReference type="Proteomes" id="UP001500033">
    <property type="component" value="Unassembled WGS sequence"/>
</dbReference>
<evidence type="ECO:0000256" key="2">
    <source>
        <dbReference type="SAM" id="Phobius"/>
    </source>
</evidence>
<reference evidence="3 4" key="1">
    <citation type="journal article" date="2019" name="Int. J. Syst. Evol. Microbiol.">
        <title>The Global Catalogue of Microorganisms (GCM) 10K type strain sequencing project: providing services to taxonomists for standard genome sequencing and annotation.</title>
        <authorList>
            <consortium name="The Broad Institute Genomics Platform"/>
            <consortium name="The Broad Institute Genome Sequencing Center for Infectious Disease"/>
            <person name="Wu L."/>
            <person name="Ma J."/>
        </authorList>
    </citation>
    <scope>NUCLEOTIDE SEQUENCE [LARGE SCALE GENOMIC DNA]</scope>
    <source>
        <strain evidence="3 4">JCM 11445</strain>
    </source>
</reference>
<protein>
    <submittedName>
        <fullName evidence="3">Uncharacterized protein</fullName>
    </submittedName>
</protein>